<evidence type="ECO:0000313" key="1">
    <source>
        <dbReference type="EMBL" id="KAK3729369.1"/>
    </source>
</evidence>
<evidence type="ECO:0000313" key="2">
    <source>
        <dbReference type="Proteomes" id="UP001283361"/>
    </source>
</evidence>
<accession>A0AAE0Y1B7</accession>
<dbReference type="AlphaFoldDB" id="A0AAE0Y1B7"/>
<dbReference type="Proteomes" id="UP001283361">
    <property type="component" value="Unassembled WGS sequence"/>
</dbReference>
<reference evidence="1" key="1">
    <citation type="journal article" date="2023" name="G3 (Bethesda)">
        <title>A reference genome for the long-term kleptoplast-retaining sea slug Elysia crispata morphotype clarki.</title>
        <authorList>
            <person name="Eastman K.E."/>
            <person name="Pendleton A.L."/>
            <person name="Shaikh M.A."/>
            <person name="Suttiyut T."/>
            <person name="Ogas R."/>
            <person name="Tomko P."/>
            <person name="Gavelis G."/>
            <person name="Widhalm J.R."/>
            <person name="Wisecaver J.H."/>
        </authorList>
    </citation>
    <scope>NUCLEOTIDE SEQUENCE</scope>
    <source>
        <strain evidence="1">ECLA1</strain>
    </source>
</reference>
<dbReference type="EMBL" id="JAWDGP010007144">
    <property type="protein sequence ID" value="KAK3729369.1"/>
    <property type="molecule type" value="Genomic_DNA"/>
</dbReference>
<gene>
    <name evidence="1" type="ORF">RRG08_053568</name>
</gene>
<proteinExistence type="predicted"/>
<comment type="caution">
    <text evidence="1">The sequence shown here is derived from an EMBL/GenBank/DDBJ whole genome shotgun (WGS) entry which is preliminary data.</text>
</comment>
<sequence length="69" mass="8052">MLDHVVGLCTRVDVGLPSTYANVTKCEYTGDPLSKAYTDWYTLESEYMRPTSQTLHRLVYNRQWIPETH</sequence>
<name>A0AAE0Y1B7_9GAST</name>
<organism evidence="1 2">
    <name type="scientific">Elysia crispata</name>
    <name type="common">lettuce slug</name>
    <dbReference type="NCBI Taxonomy" id="231223"/>
    <lineage>
        <taxon>Eukaryota</taxon>
        <taxon>Metazoa</taxon>
        <taxon>Spiralia</taxon>
        <taxon>Lophotrochozoa</taxon>
        <taxon>Mollusca</taxon>
        <taxon>Gastropoda</taxon>
        <taxon>Heterobranchia</taxon>
        <taxon>Euthyneura</taxon>
        <taxon>Panpulmonata</taxon>
        <taxon>Sacoglossa</taxon>
        <taxon>Placobranchoidea</taxon>
        <taxon>Plakobranchidae</taxon>
        <taxon>Elysia</taxon>
    </lineage>
</organism>
<keyword evidence="2" id="KW-1185">Reference proteome</keyword>
<protein>
    <submittedName>
        <fullName evidence="1">Uncharacterized protein</fullName>
    </submittedName>
</protein>